<comment type="caution">
    <text evidence="10">The sequence shown here is derived from an EMBL/GenBank/DDBJ whole genome shotgun (WGS) entry which is preliminary data.</text>
</comment>
<dbReference type="InterPro" id="IPR043429">
    <property type="entry name" value="ArtM/GltK/GlnP/TcyL/YhdX-like"/>
</dbReference>
<dbReference type="NCBIfam" id="TIGR01726">
    <property type="entry name" value="HEQRo_perm_3TM"/>
    <property type="match status" value="1"/>
</dbReference>
<dbReference type="PANTHER" id="PTHR30614:SF42">
    <property type="entry name" value="GLUTAMATE_ASPARTATE IMPORT PERMEASE PROTEIN GLTJ"/>
    <property type="match status" value="1"/>
</dbReference>
<proteinExistence type="inferred from homology"/>
<evidence type="ECO:0000313" key="11">
    <source>
        <dbReference type="Proteomes" id="UP000220353"/>
    </source>
</evidence>
<name>A0A2A6LN00_RHIFR</name>
<dbReference type="Proteomes" id="UP000220353">
    <property type="component" value="Unassembled WGS sequence"/>
</dbReference>
<dbReference type="GO" id="GO:0043190">
    <property type="term" value="C:ATP-binding cassette (ABC) transporter complex"/>
    <property type="evidence" value="ECO:0007669"/>
    <property type="project" value="InterPro"/>
</dbReference>
<feature type="transmembrane region" description="Helical" evidence="8">
    <location>
        <begin position="33"/>
        <end position="53"/>
    </location>
</feature>
<dbReference type="GO" id="GO:0022857">
    <property type="term" value="F:transmembrane transporter activity"/>
    <property type="evidence" value="ECO:0007669"/>
    <property type="project" value="InterPro"/>
</dbReference>
<evidence type="ECO:0000256" key="6">
    <source>
        <dbReference type="ARBA" id="ARBA00022989"/>
    </source>
</evidence>
<sequence length="251" mass="27019">MDYAWNWGIFLEPAPDGSSTYLAMMLNGARTTLILAGSAWLLALLLGVPLGIARHVGGVAGFFARCYVEVFRNIPLLVQMFLWFFVMPEFLPTDLQREVKRSAASPLALAIVSLGFYTSARIAEQVRAGLGSIPKGQAMAGKALGLSGPQVFRYVLLPRVARLLMPILTSESISIVKNSAVALTIGVVELTAQARSMQEYSFQVFEAFIFATAGYLLVNLVIITFMTTIERAIAVPGLAGTPRTTARAGAA</sequence>
<keyword evidence="7 8" id="KW-0472">Membrane</keyword>
<dbReference type="RefSeq" id="WP_014329429.1">
    <property type="nucleotide sequence ID" value="NZ_JBGBZV010000002.1"/>
</dbReference>
<organism evidence="10 11">
    <name type="scientific">Rhizobium fredii</name>
    <name type="common">Sinorhizobium fredii</name>
    <dbReference type="NCBI Taxonomy" id="380"/>
    <lineage>
        <taxon>Bacteria</taxon>
        <taxon>Pseudomonadati</taxon>
        <taxon>Pseudomonadota</taxon>
        <taxon>Alphaproteobacteria</taxon>
        <taxon>Hyphomicrobiales</taxon>
        <taxon>Rhizobiaceae</taxon>
        <taxon>Sinorhizobium/Ensifer group</taxon>
        <taxon>Sinorhizobium</taxon>
    </lineage>
</organism>
<evidence type="ECO:0000256" key="1">
    <source>
        <dbReference type="ARBA" id="ARBA00004429"/>
    </source>
</evidence>
<dbReference type="EMBL" id="NWTC01000045">
    <property type="protein sequence ID" value="PDT44033.1"/>
    <property type="molecule type" value="Genomic_DNA"/>
</dbReference>
<dbReference type="CDD" id="cd06261">
    <property type="entry name" value="TM_PBP2"/>
    <property type="match status" value="1"/>
</dbReference>
<evidence type="ECO:0000313" key="10">
    <source>
        <dbReference type="EMBL" id="PDT44033.1"/>
    </source>
</evidence>
<keyword evidence="5 8" id="KW-0812">Transmembrane</keyword>
<dbReference type="GO" id="GO:0006865">
    <property type="term" value="P:amino acid transport"/>
    <property type="evidence" value="ECO:0007669"/>
    <property type="project" value="TreeGrafter"/>
</dbReference>
<evidence type="ECO:0000256" key="4">
    <source>
        <dbReference type="ARBA" id="ARBA00022475"/>
    </source>
</evidence>
<evidence type="ECO:0000256" key="8">
    <source>
        <dbReference type="RuleBase" id="RU363032"/>
    </source>
</evidence>
<keyword evidence="6 8" id="KW-1133">Transmembrane helix</keyword>
<feature type="transmembrane region" description="Helical" evidence="8">
    <location>
        <begin position="204"/>
        <end position="226"/>
    </location>
</feature>
<dbReference type="PANTHER" id="PTHR30614">
    <property type="entry name" value="MEMBRANE COMPONENT OF AMINO ACID ABC TRANSPORTER"/>
    <property type="match status" value="1"/>
</dbReference>
<comment type="subcellular location">
    <subcellularLocation>
        <location evidence="1">Cell inner membrane</location>
        <topology evidence="1">Multi-pass membrane protein</topology>
    </subcellularLocation>
    <subcellularLocation>
        <location evidence="8">Cell membrane</location>
        <topology evidence="8">Multi-pass membrane protein</topology>
    </subcellularLocation>
</comment>
<dbReference type="InterPro" id="IPR000515">
    <property type="entry name" value="MetI-like"/>
</dbReference>
<gene>
    <name evidence="10" type="ORF">CO661_31545</name>
</gene>
<dbReference type="AlphaFoldDB" id="A0A2A6LN00"/>
<evidence type="ECO:0000256" key="2">
    <source>
        <dbReference type="ARBA" id="ARBA00010072"/>
    </source>
</evidence>
<reference evidence="10 11" key="1">
    <citation type="submission" date="2017-09" db="EMBL/GenBank/DDBJ databases">
        <title>Comparative genomics of rhizobia isolated from Phaseolus vulgaris in China.</title>
        <authorList>
            <person name="Tong W."/>
        </authorList>
    </citation>
    <scope>NUCLEOTIDE SEQUENCE [LARGE SCALE GENOMIC DNA]</scope>
    <source>
        <strain evidence="10 11">PCH1</strain>
    </source>
</reference>
<keyword evidence="4" id="KW-1003">Cell membrane</keyword>
<comment type="similarity">
    <text evidence="2">Belongs to the binding-protein-dependent transport system permease family. HisMQ subfamily.</text>
</comment>
<dbReference type="Pfam" id="PF00528">
    <property type="entry name" value="BPD_transp_1"/>
    <property type="match status" value="1"/>
</dbReference>
<accession>A0A2A6LN00</accession>
<dbReference type="InterPro" id="IPR010065">
    <property type="entry name" value="AA_ABC_transptr_permease_3TM"/>
</dbReference>
<dbReference type="SUPFAM" id="SSF161098">
    <property type="entry name" value="MetI-like"/>
    <property type="match status" value="1"/>
</dbReference>
<dbReference type="Gene3D" id="1.10.3720.10">
    <property type="entry name" value="MetI-like"/>
    <property type="match status" value="1"/>
</dbReference>
<evidence type="ECO:0000256" key="7">
    <source>
        <dbReference type="ARBA" id="ARBA00023136"/>
    </source>
</evidence>
<keyword evidence="3 8" id="KW-0813">Transport</keyword>
<evidence type="ECO:0000259" key="9">
    <source>
        <dbReference type="PROSITE" id="PS50928"/>
    </source>
</evidence>
<protein>
    <submittedName>
        <fullName evidence="10">Amino acid ABC transporter permease</fullName>
    </submittedName>
</protein>
<feature type="transmembrane region" description="Helical" evidence="8">
    <location>
        <begin position="74"/>
        <end position="91"/>
    </location>
</feature>
<dbReference type="PROSITE" id="PS50928">
    <property type="entry name" value="ABC_TM1"/>
    <property type="match status" value="1"/>
</dbReference>
<feature type="domain" description="ABC transmembrane type-1" evidence="9">
    <location>
        <begin position="29"/>
        <end position="227"/>
    </location>
</feature>
<feature type="transmembrane region" description="Helical" evidence="8">
    <location>
        <begin position="103"/>
        <end position="120"/>
    </location>
</feature>
<evidence type="ECO:0000256" key="3">
    <source>
        <dbReference type="ARBA" id="ARBA00022448"/>
    </source>
</evidence>
<evidence type="ECO:0000256" key="5">
    <source>
        <dbReference type="ARBA" id="ARBA00022692"/>
    </source>
</evidence>
<dbReference type="InterPro" id="IPR035906">
    <property type="entry name" value="MetI-like_sf"/>
</dbReference>